<organism evidence="15 16">
    <name type="scientific">Tetranychus urticae</name>
    <name type="common">Two-spotted spider mite</name>
    <dbReference type="NCBI Taxonomy" id="32264"/>
    <lineage>
        <taxon>Eukaryota</taxon>
        <taxon>Metazoa</taxon>
        <taxon>Ecdysozoa</taxon>
        <taxon>Arthropoda</taxon>
        <taxon>Chelicerata</taxon>
        <taxon>Arachnida</taxon>
        <taxon>Acari</taxon>
        <taxon>Acariformes</taxon>
        <taxon>Trombidiformes</taxon>
        <taxon>Prostigmata</taxon>
        <taxon>Eleutherengona</taxon>
        <taxon>Raphignathae</taxon>
        <taxon>Tetranychoidea</taxon>
        <taxon>Tetranychidae</taxon>
        <taxon>Tetranychus</taxon>
    </lineage>
</organism>
<name>T1K4S7_TETUR</name>
<dbReference type="PROSITE" id="PS01206">
    <property type="entry name" value="ASC"/>
    <property type="match status" value="1"/>
</dbReference>
<dbReference type="STRING" id="32264.T1K4S7"/>
<dbReference type="AlphaFoldDB" id="T1K4S7"/>
<keyword evidence="10 12" id="KW-0739">Sodium transport</keyword>
<dbReference type="HOGENOM" id="CLU_357287_0_0_1"/>
<dbReference type="eggNOG" id="KOG4294">
    <property type="taxonomic scope" value="Eukaryota"/>
</dbReference>
<comment type="subcellular location">
    <subcellularLocation>
        <location evidence="1">Membrane</location>
        <topology evidence="1">Multi-pass membrane protein</topology>
    </subcellularLocation>
</comment>
<feature type="transmembrane region" description="Helical" evidence="14">
    <location>
        <begin position="732"/>
        <end position="755"/>
    </location>
</feature>
<evidence type="ECO:0000256" key="13">
    <source>
        <dbReference type="SAM" id="MobiDB-lite"/>
    </source>
</evidence>
<evidence type="ECO:0000256" key="12">
    <source>
        <dbReference type="RuleBase" id="RU000679"/>
    </source>
</evidence>
<evidence type="ECO:0000313" key="15">
    <source>
        <dbReference type="EnsemblMetazoa" id="tetur05g03680.1"/>
    </source>
</evidence>
<evidence type="ECO:0000256" key="14">
    <source>
        <dbReference type="SAM" id="Phobius"/>
    </source>
</evidence>
<sequence>MPLTARRRMKRKNAPITPEECKSIYSTDHINFTTTDLPWYCNGIIHGSNSNKFNYGKTYLSSKGIGANVNPHRPSTGLTFGHVFPSYQSNQPSHPSPDLHRRSSRGTGQPPLSSFRSPSHLPLPNLFQTGAASPVIIYRDSGPNRPNDLTVLFSDSSVPGLREICHSDSYLRKIVWFVVFTLLGFLALRDIHQLLSEFYNYPVTVDVRLRESRKLPFPAVTVCNLNIVRFSALCNSTFNFSMPVELQEKLCGTVATALNSKGNSSIEDINDIGEKKPDDEAIEGFSSSAIPDLRSQTSTHPTTTKTGGGPLNVGGNNIGNSATFSGNSGAGNTSNIGAGGPNGPGSSGSPLPPRSKRQAWRNRGGGSGSGSTGNSGNSRPSTGANLTGSKPPTPPNQRTTTPAYDPNLMADEIELTEREEKELQENLTTWLAVMANKDKKTTVQLGHQFEQMILRCTIKSTNCTHIKSFHSEFTPTEGNCFTFKSKTWDGKRNKQAKQEETSLAGVDHGLELVLNLETNEYLPGTAQVGALVMVHSPDELGISASEAIFVGPERANYIGLKMLRITRLPSPYPEHCIDHWPEGLTASLTRNSTYSQQACLKICLQKTIQMRCRCQSAFLNQFELNDTNLRICDTRRKNTRKCVEEVMLRPESKIDNCMCPPRCQVTQYEKTVSLAKWPTREDRVSFDRGSKGLNFQNLAKVVVYFQTMTMQEVAQQGAWTTAKLLSSLGGFMGMYVGFSFLSLFEVFEVIARRIWYSCTRKRLRFKTIVQTIMATLQYKRKQELK</sequence>
<dbReference type="KEGG" id="tut:107360636"/>
<gene>
    <name evidence="15" type="primary">107360636</name>
</gene>
<reference evidence="15" key="2">
    <citation type="submission" date="2015-06" db="UniProtKB">
        <authorList>
            <consortium name="EnsemblMetazoa"/>
        </authorList>
    </citation>
    <scope>IDENTIFICATION</scope>
</reference>
<dbReference type="PRINTS" id="PR01078">
    <property type="entry name" value="AMINACHANNEL"/>
</dbReference>
<feature type="compositionally biased region" description="Polar residues" evidence="13">
    <location>
        <begin position="105"/>
        <end position="117"/>
    </location>
</feature>
<comment type="similarity">
    <text evidence="2 12">Belongs to the amiloride-sensitive sodium channel (TC 1.A.6) family.</text>
</comment>
<evidence type="ECO:0000256" key="6">
    <source>
        <dbReference type="ARBA" id="ARBA00022989"/>
    </source>
</evidence>
<feature type="compositionally biased region" description="Polar residues" evidence="13">
    <location>
        <begin position="314"/>
        <end position="333"/>
    </location>
</feature>
<keyword evidence="11 12" id="KW-0407">Ion channel</keyword>
<dbReference type="GO" id="GO:0005886">
    <property type="term" value="C:plasma membrane"/>
    <property type="evidence" value="ECO:0007669"/>
    <property type="project" value="TreeGrafter"/>
</dbReference>
<feature type="region of interest" description="Disordered" evidence="13">
    <location>
        <begin position="286"/>
        <end position="407"/>
    </location>
</feature>
<evidence type="ECO:0000256" key="1">
    <source>
        <dbReference type="ARBA" id="ARBA00004141"/>
    </source>
</evidence>
<dbReference type="Gene3D" id="2.60.470.10">
    <property type="entry name" value="Acid-sensing ion channels like domains"/>
    <property type="match status" value="1"/>
</dbReference>
<evidence type="ECO:0008006" key="17">
    <source>
        <dbReference type="Google" id="ProtNLM"/>
    </source>
</evidence>
<dbReference type="InterPro" id="IPR020903">
    <property type="entry name" value="ENaC_CS"/>
</dbReference>
<evidence type="ECO:0000256" key="2">
    <source>
        <dbReference type="ARBA" id="ARBA00007193"/>
    </source>
</evidence>
<keyword evidence="7" id="KW-0915">Sodium</keyword>
<evidence type="ECO:0000256" key="8">
    <source>
        <dbReference type="ARBA" id="ARBA00023065"/>
    </source>
</evidence>
<reference evidence="16" key="1">
    <citation type="submission" date="2011-08" db="EMBL/GenBank/DDBJ databases">
        <authorList>
            <person name="Rombauts S."/>
        </authorList>
    </citation>
    <scope>NUCLEOTIDE SEQUENCE</scope>
    <source>
        <strain evidence="16">London</strain>
    </source>
</reference>
<keyword evidence="6 14" id="KW-1133">Transmembrane helix</keyword>
<dbReference type="Pfam" id="PF00858">
    <property type="entry name" value="ASC"/>
    <property type="match status" value="1"/>
</dbReference>
<evidence type="ECO:0000256" key="5">
    <source>
        <dbReference type="ARBA" id="ARBA00022692"/>
    </source>
</evidence>
<keyword evidence="8 12" id="KW-0406">Ion transport</keyword>
<feature type="compositionally biased region" description="Low complexity" evidence="13">
    <location>
        <begin position="374"/>
        <end position="383"/>
    </location>
</feature>
<feature type="compositionally biased region" description="Gly residues" evidence="13">
    <location>
        <begin position="363"/>
        <end position="373"/>
    </location>
</feature>
<keyword evidence="4 12" id="KW-0894">Sodium channel</keyword>
<keyword evidence="5 12" id="KW-0812">Transmembrane</keyword>
<accession>T1K4S7</accession>
<evidence type="ECO:0000256" key="11">
    <source>
        <dbReference type="ARBA" id="ARBA00023303"/>
    </source>
</evidence>
<dbReference type="EnsemblMetazoa" id="tetur05g03680.1">
    <property type="protein sequence ID" value="tetur05g03680.1"/>
    <property type="gene ID" value="tetur05g03680"/>
</dbReference>
<evidence type="ECO:0000256" key="3">
    <source>
        <dbReference type="ARBA" id="ARBA00022448"/>
    </source>
</evidence>
<evidence type="ECO:0000256" key="9">
    <source>
        <dbReference type="ARBA" id="ARBA00023136"/>
    </source>
</evidence>
<evidence type="ECO:0000313" key="16">
    <source>
        <dbReference type="Proteomes" id="UP000015104"/>
    </source>
</evidence>
<keyword evidence="3 12" id="KW-0813">Transport</keyword>
<proteinExistence type="inferred from homology"/>
<dbReference type="OMA" id="TICSPRN"/>
<keyword evidence="9 14" id="KW-0472">Membrane</keyword>
<dbReference type="Gene3D" id="1.10.287.770">
    <property type="entry name" value="YojJ-like"/>
    <property type="match status" value="1"/>
</dbReference>
<dbReference type="PANTHER" id="PTHR11690">
    <property type="entry name" value="AMILORIDE-SENSITIVE SODIUM CHANNEL-RELATED"/>
    <property type="match status" value="1"/>
</dbReference>
<keyword evidence="16" id="KW-1185">Reference proteome</keyword>
<protein>
    <recommendedName>
        <fullName evidence="17">Amiloride-sensitive sodium channel</fullName>
    </recommendedName>
</protein>
<dbReference type="Proteomes" id="UP000015104">
    <property type="component" value="Unassembled WGS sequence"/>
</dbReference>
<dbReference type="OrthoDB" id="5874059at2759"/>
<evidence type="ECO:0000256" key="7">
    <source>
        <dbReference type="ARBA" id="ARBA00023053"/>
    </source>
</evidence>
<feature type="region of interest" description="Disordered" evidence="13">
    <location>
        <begin position="84"/>
        <end position="118"/>
    </location>
</feature>
<feature type="compositionally biased region" description="Gly residues" evidence="13">
    <location>
        <begin position="337"/>
        <end position="346"/>
    </location>
</feature>
<dbReference type="GO" id="GO:0015280">
    <property type="term" value="F:ligand-gated sodium channel activity"/>
    <property type="evidence" value="ECO:0007669"/>
    <property type="project" value="TreeGrafter"/>
</dbReference>
<dbReference type="EMBL" id="CAEY01001579">
    <property type="status" value="NOT_ANNOTATED_CDS"/>
    <property type="molecule type" value="Genomic_DNA"/>
</dbReference>
<evidence type="ECO:0000256" key="4">
    <source>
        <dbReference type="ARBA" id="ARBA00022461"/>
    </source>
</evidence>
<evidence type="ECO:0000256" key="10">
    <source>
        <dbReference type="ARBA" id="ARBA00023201"/>
    </source>
</evidence>
<dbReference type="InterPro" id="IPR001873">
    <property type="entry name" value="ENaC"/>
</dbReference>
<dbReference type="PANTHER" id="PTHR11690:SF248">
    <property type="entry name" value="PICKPOCKET 17, ISOFORM A"/>
    <property type="match status" value="1"/>
</dbReference>